<dbReference type="AGR" id="FB:FBgn0024238"/>
<evidence type="ECO:0000313" key="1">
    <source>
        <dbReference type="EMBL" id="AAL28797.1"/>
    </source>
</evidence>
<dbReference type="Bgee" id="FBgn0024238">
    <property type="expression patterns" value="Expressed in distal medullary amacrine neuron Dm9 in brain and 283 other cell types or tissues"/>
</dbReference>
<dbReference type="OrthoDB" id="431378at2759"/>
<reference evidence="1" key="1">
    <citation type="submission" date="2001-10" db="EMBL/GenBank/DDBJ databases">
        <authorList>
            <person name="Stapleton M."/>
            <person name="Brokstein P."/>
            <person name="Hong L."/>
            <person name="Agbayani A."/>
            <person name="Carlson J."/>
            <person name="Champe M."/>
            <person name="Chavez C."/>
            <person name="Dorsett V."/>
            <person name="Farfan D."/>
            <person name="Frise E."/>
            <person name="George R."/>
            <person name="Gonzalez M."/>
            <person name="Guarin H."/>
            <person name="Li P."/>
            <person name="Liao G."/>
            <person name="Miranda A."/>
            <person name="Mungall C.J."/>
            <person name="Nunoo J."/>
            <person name="Pacleb J."/>
            <person name="Paragas V."/>
            <person name="Park S."/>
            <person name="Phouanenavong S."/>
            <person name="Wan K."/>
            <person name="Yu C."/>
            <person name="Lewis S.E."/>
            <person name="Rubin G.M."/>
            <person name="Celniker S."/>
        </authorList>
    </citation>
    <scope>NUCLEOTIDE SEQUENCE</scope>
    <source>
        <strain evidence="1">Berkeley</strain>
    </source>
</reference>
<gene>
    <name evidence="1 2" type="primary">Fim</name>
    <name evidence="2" type="ORF">CG8649</name>
</gene>
<dbReference type="VEuPathDB" id="VectorBase:FBgn0024238"/>
<dbReference type="FlyBase" id="FBgn0024238">
    <property type="gene designation" value="Fim"/>
</dbReference>
<accession>Q95RN9</accession>
<dbReference type="ExpressionAtlas" id="Q95RN9">
    <property type="expression patterns" value="baseline and differential"/>
</dbReference>
<dbReference type="AlphaFoldDB" id="Q95RN9"/>
<dbReference type="PeptideAtlas" id="Q95RN9"/>
<protein>
    <submittedName>
        <fullName evidence="1">LD18683p</fullName>
    </submittedName>
</protein>
<dbReference type="GO" id="GO:0005829">
    <property type="term" value="C:cytosol"/>
    <property type="evidence" value="ECO:0007005"/>
    <property type="project" value="FlyBase"/>
</dbReference>
<evidence type="ECO:0000313" key="2">
    <source>
        <dbReference type="FlyBase" id="FBgn0024238"/>
    </source>
</evidence>
<dbReference type="HOGENOM" id="CLU_015284_2_0_1"/>
<name>Q95RN9_DROME</name>
<dbReference type="GO" id="GO:0045179">
    <property type="term" value="C:apical cortex"/>
    <property type="evidence" value="ECO:0007005"/>
    <property type="project" value="FlyBase"/>
</dbReference>
<dbReference type="Gene3D" id="1.10.418.10">
    <property type="entry name" value="Calponin-like domain"/>
    <property type="match status" value="1"/>
</dbReference>
<dbReference type="EMBL" id="AY061249">
    <property type="protein sequence ID" value="AAL28797.1"/>
    <property type="molecule type" value="mRNA"/>
</dbReference>
<organism evidence="1">
    <name type="scientific">Drosophila melanogaster</name>
    <name type="common">Fruit fly</name>
    <dbReference type="NCBI Taxonomy" id="7227"/>
    <lineage>
        <taxon>Eukaryota</taxon>
        <taxon>Metazoa</taxon>
        <taxon>Ecdysozoa</taxon>
        <taxon>Arthropoda</taxon>
        <taxon>Hexapoda</taxon>
        <taxon>Insecta</taxon>
        <taxon>Pterygota</taxon>
        <taxon>Neoptera</taxon>
        <taxon>Endopterygota</taxon>
        <taxon>Diptera</taxon>
        <taxon>Brachycera</taxon>
        <taxon>Muscomorpha</taxon>
        <taxon>Ephydroidea</taxon>
        <taxon>Drosophilidae</taxon>
        <taxon>Drosophila</taxon>
        <taxon>Sophophora</taxon>
    </lineage>
</organism>
<dbReference type="SUPFAM" id="SSF47576">
    <property type="entry name" value="Calponin-homology domain, CH-domain"/>
    <property type="match status" value="1"/>
</dbReference>
<sequence>MARKIGARVYALPEDITEVKPKMVMTVFACMMALDYVPNMDSVDQNNHNSSANNSN</sequence>
<proteinExistence type="evidence at transcript level"/>
<dbReference type="InterPro" id="IPR036872">
    <property type="entry name" value="CH_dom_sf"/>
</dbReference>